<name>A0ABQ8KUL6_9APHY</name>
<evidence type="ECO:0000313" key="8">
    <source>
        <dbReference type="EMBL" id="KAH9842745.1"/>
    </source>
</evidence>
<dbReference type="PANTHER" id="PTHR12228:SF0">
    <property type="entry name" value="TATA-BOX BINDING PROTEIN ASSOCIATED FACTOR 7"/>
    <property type="match status" value="1"/>
</dbReference>
<organism evidence="8 9">
    <name type="scientific">Rhodofomes roseus</name>
    <dbReference type="NCBI Taxonomy" id="34475"/>
    <lineage>
        <taxon>Eukaryota</taxon>
        <taxon>Fungi</taxon>
        <taxon>Dikarya</taxon>
        <taxon>Basidiomycota</taxon>
        <taxon>Agaricomycotina</taxon>
        <taxon>Agaricomycetes</taxon>
        <taxon>Polyporales</taxon>
        <taxon>Rhodofomes</taxon>
    </lineage>
</organism>
<comment type="similarity">
    <text evidence="2">Belongs to the TAF7 family.</text>
</comment>
<evidence type="ECO:0000259" key="7">
    <source>
        <dbReference type="SMART" id="SM01370"/>
    </source>
</evidence>
<keyword evidence="4" id="KW-0804">Transcription</keyword>
<evidence type="ECO:0000256" key="6">
    <source>
        <dbReference type="SAM" id="MobiDB-lite"/>
    </source>
</evidence>
<keyword evidence="9" id="KW-1185">Reference proteome</keyword>
<dbReference type="Proteomes" id="UP000814176">
    <property type="component" value="Unassembled WGS sequence"/>
</dbReference>
<evidence type="ECO:0000256" key="1">
    <source>
        <dbReference type="ARBA" id="ARBA00004123"/>
    </source>
</evidence>
<feature type="compositionally biased region" description="Low complexity" evidence="6">
    <location>
        <begin position="38"/>
        <end position="59"/>
    </location>
</feature>
<feature type="compositionally biased region" description="Acidic residues" evidence="6">
    <location>
        <begin position="1"/>
        <end position="24"/>
    </location>
</feature>
<feature type="compositionally biased region" description="Basic and acidic residues" evidence="6">
    <location>
        <begin position="436"/>
        <end position="446"/>
    </location>
</feature>
<feature type="region of interest" description="Disordered" evidence="6">
    <location>
        <begin position="281"/>
        <end position="385"/>
    </location>
</feature>
<accession>A0ABQ8KUL6</accession>
<dbReference type="PANTHER" id="PTHR12228">
    <property type="entry name" value="TRANSCRIPTION INITIATION FACTOR TFIID 55 KD SUBUNIT-RELATED"/>
    <property type="match status" value="1"/>
</dbReference>
<protein>
    <submittedName>
        <fullName evidence="8">TAFII55 protein conserved region-domain-containing protein</fullName>
    </submittedName>
</protein>
<evidence type="ECO:0000313" key="9">
    <source>
        <dbReference type="Proteomes" id="UP000814176"/>
    </source>
</evidence>
<reference evidence="8 9" key="1">
    <citation type="journal article" date="2021" name="Environ. Microbiol.">
        <title>Gene family expansions and transcriptome signatures uncover fungal adaptations to wood decay.</title>
        <authorList>
            <person name="Hage H."/>
            <person name="Miyauchi S."/>
            <person name="Viragh M."/>
            <person name="Drula E."/>
            <person name="Min B."/>
            <person name="Chaduli D."/>
            <person name="Navarro D."/>
            <person name="Favel A."/>
            <person name="Norest M."/>
            <person name="Lesage-Meessen L."/>
            <person name="Balint B."/>
            <person name="Merenyi Z."/>
            <person name="de Eugenio L."/>
            <person name="Morin E."/>
            <person name="Martinez A.T."/>
            <person name="Baldrian P."/>
            <person name="Stursova M."/>
            <person name="Martinez M.J."/>
            <person name="Novotny C."/>
            <person name="Magnuson J.K."/>
            <person name="Spatafora J.W."/>
            <person name="Maurice S."/>
            <person name="Pangilinan J."/>
            <person name="Andreopoulos W."/>
            <person name="LaButti K."/>
            <person name="Hundley H."/>
            <person name="Na H."/>
            <person name="Kuo A."/>
            <person name="Barry K."/>
            <person name="Lipzen A."/>
            <person name="Henrissat B."/>
            <person name="Riley R."/>
            <person name="Ahrendt S."/>
            <person name="Nagy L.G."/>
            <person name="Grigoriev I.V."/>
            <person name="Martin F."/>
            <person name="Rosso M.N."/>
        </authorList>
    </citation>
    <scope>NUCLEOTIDE SEQUENCE [LARGE SCALE GENOMIC DNA]</scope>
    <source>
        <strain evidence="8 9">CIRM-BRFM 1785</strain>
    </source>
</reference>
<feature type="domain" description="TAFII55 protein conserved region" evidence="7">
    <location>
        <begin position="118"/>
        <end position="268"/>
    </location>
</feature>
<dbReference type="Pfam" id="PF04658">
    <property type="entry name" value="TAFII55_N"/>
    <property type="match status" value="1"/>
</dbReference>
<dbReference type="CDD" id="cd08047">
    <property type="entry name" value="TAF7"/>
    <property type="match status" value="1"/>
</dbReference>
<feature type="compositionally biased region" description="Acidic residues" evidence="6">
    <location>
        <begin position="317"/>
        <end position="377"/>
    </location>
</feature>
<proteinExistence type="inferred from homology"/>
<comment type="caution">
    <text evidence="8">The sequence shown here is derived from an EMBL/GenBank/DDBJ whole genome shotgun (WGS) entry which is preliminary data.</text>
</comment>
<evidence type="ECO:0000256" key="4">
    <source>
        <dbReference type="ARBA" id="ARBA00023163"/>
    </source>
</evidence>
<gene>
    <name evidence="8" type="ORF">C8Q71DRAFT_903775</name>
</gene>
<dbReference type="InterPro" id="IPR006751">
    <property type="entry name" value="TAFII55_prot_cons_reg"/>
</dbReference>
<keyword evidence="5" id="KW-0539">Nucleus</keyword>
<feature type="compositionally biased region" description="Basic and acidic residues" evidence="6">
    <location>
        <begin position="26"/>
        <end position="37"/>
    </location>
</feature>
<dbReference type="EMBL" id="JADCUA010000002">
    <property type="protein sequence ID" value="KAH9842745.1"/>
    <property type="molecule type" value="Genomic_DNA"/>
</dbReference>
<evidence type="ECO:0000256" key="3">
    <source>
        <dbReference type="ARBA" id="ARBA00023015"/>
    </source>
</evidence>
<sequence>MEDDLIVVDDVDDIDHDHDQDPDDSGPSKDADQDYRPTRAAAAAALRATRAASRRSTPPVYTMDYSEGRTTRSALNRNKPPPKLKLKLGEKAAANAPGMSFLGPYDRELDSDDEDLVFEEQFVLRMPPGEDCDRLRKMVAARDISNDVWFKFKDSRRAVFHIGNKTYAAKLVDLPCMVEAQKTLDNKQMFKVADICQMLVVDKPIENEDGLTSHKGFNVDEFIWPHGLTPPLHHVRKRRFRKRVNRRTIETVEQEVERLLEEDALADQVRYDVLENVNPDLSDSEFIEKENPMDPTTPGFVGSDAGDAATPGLDHGEGDEEGDEGQEGEGEGDIDEELAAELDLALGDEEEADDEEADDEEEESEEDDEDDDDDDDEAQARKLLNEEIRDLEAAVAKKGSEIASSANPLIKRRFEDALRKLQADLDMKLAQRDELKEKQRMRKEGVVPEEGDTDGIIEKDGEDGEEEEDDLFGDEPGAPMDINE</sequence>
<dbReference type="InterPro" id="IPR037817">
    <property type="entry name" value="TAF7"/>
</dbReference>
<dbReference type="SMART" id="SM01370">
    <property type="entry name" value="TAFII55_N"/>
    <property type="match status" value="1"/>
</dbReference>
<feature type="compositionally biased region" description="Acidic residues" evidence="6">
    <location>
        <begin position="447"/>
        <end position="473"/>
    </location>
</feature>
<feature type="region of interest" description="Disordered" evidence="6">
    <location>
        <begin position="1"/>
        <end position="83"/>
    </location>
</feature>
<comment type="subcellular location">
    <subcellularLocation>
        <location evidence="1">Nucleus</location>
    </subcellularLocation>
</comment>
<feature type="region of interest" description="Disordered" evidence="6">
    <location>
        <begin position="436"/>
        <end position="484"/>
    </location>
</feature>
<evidence type="ECO:0000256" key="2">
    <source>
        <dbReference type="ARBA" id="ARBA00009368"/>
    </source>
</evidence>
<keyword evidence="3" id="KW-0805">Transcription regulation</keyword>
<dbReference type="RefSeq" id="XP_047783792.1">
    <property type="nucleotide sequence ID" value="XM_047928827.1"/>
</dbReference>
<evidence type="ECO:0000256" key="5">
    <source>
        <dbReference type="ARBA" id="ARBA00023242"/>
    </source>
</evidence>
<dbReference type="GeneID" id="72009559"/>